<keyword evidence="2" id="KW-0460">Magnesium</keyword>
<comment type="cofactor">
    <cofactor evidence="2">
        <name>Mg(2+)</name>
        <dbReference type="ChEBI" id="CHEBI:18420"/>
    </cofactor>
    <text evidence="2">Binds 2 magnesium ions per subunit.</text>
</comment>
<comment type="catalytic activity">
    <reaction evidence="2">
        <text>DNA(n) + a 2'-deoxyribonucleoside 5'-triphosphate = DNA(n+1) + diphosphate</text>
        <dbReference type="Rhea" id="RHEA:22508"/>
        <dbReference type="Rhea" id="RHEA-COMP:17339"/>
        <dbReference type="Rhea" id="RHEA-COMP:17340"/>
        <dbReference type="ChEBI" id="CHEBI:33019"/>
        <dbReference type="ChEBI" id="CHEBI:61560"/>
        <dbReference type="ChEBI" id="CHEBI:173112"/>
        <dbReference type="EC" id="2.7.7.7"/>
    </reaction>
</comment>
<keyword evidence="2" id="KW-0235">DNA replication</keyword>
<dbReference type="AlphaFoldDB" id="A0A897N9H5"/>
<dbReference type="InterPro" id="IPR024728">
    <property type="entry name" value="PolY_HhH_motif"/>
</dbReference>
<evidence type="ECO:0000313" key="5">
    <source>
        <dbReference type="EMBL" id="QSG09347.1"/>
    </source>
</evidence>
<dbReference type="PANTHER" id="PTHR11076:SF33">
    <property type="entry name" value="DNA POLYMERASE KAPPA"/>
    <property type="match status" value="1"/>
</dbReference>
<dbReference type="GO" id="GO:0006281">
    <property type="term" value="P:DNA repair"/>
    <property type="evidence" value="ECO:0007669"/>
    <property type="project" value="UniProtKB-UniRule"/>
</dbReference>
<dbReference type="CDD" id="cd03586">
    <property type="entry name" value="PolY_Pol_IV_kappa"/>
    <property type="match status" value="1"/>
</dbReference>
<dbReference type="InterPro" id="IPR043128">
    <property type="entry name" value="Rev_trsase/Diguanyl_cyclase"/>
</dbReference>
<keyword evidence="2" id="KW-0234">DNA repair</keyword>
<comment type="subunit">
    <text evidence="2">Monomer.</text>
</comment>
<dbReference type="GO" id="GO:0006261">
    <property type="term" value="P:DNA-templated DNA replication"/>
    <property type="evidence" value="ECO:0007669"/>
    <property type="project" value="UniProtKB-UniRule"/>
</dbReference>
<dbReference type="Gene3D" id="3.40.1170.60">
    <property type="match status" value="1"/>
</dbReference>
<dbReference type="InterPro" id="IPR050116">
    <property type="entry name" value="DNA_polymerase-Y"/>
</dbReference>
<dbReference type="SUPFAM" id="SSF56672">
    <property type="entry name" value="DNA/RNA polymerases"/>
    <property type="match status" value="1"/>
</dbReference>
<dbReference type="InterPro" id="IPR043502">
    <property type="entry name" value="DNA/RNA_pol_sf"/>
</dbReference>
<name>A0A897N9H5_9EURY</name>
<dbReference type="NCBIfam" id="NF002677">
    <property type="entry name" value="PRK02406.1"/>
    <property type="match status" value="1"/>
</dbReference>
<accession>A0A897N9H5</accession>
<dbReference type="KEGG" id="hds:HSR122_1962"/>
<feature type="active site" evidence="2">
    <location>
        <position position="139"/>
    </location>
</feature>
<dbReference type="RefSeq" id="WP_229109450.1">
    <property type="nucleotide sequence ID" value="NZ_CP064788.1"/>
</dbReference>
<dbReference type="Pfam" id="PF11798">
    <property type="entry name" value="IMS_HHH"/>
    <property type="match status" value="1"/>
</dbReference>
<dbReference type="GO" id="GO:0000287">
    <property type="term" value="F:magnesium ion binding"/>
    <property type="evidence" value="ECO:0007669"/>
    <property type="project" value="UniProtKB-UniRule"/>
</dbReference>
<gene>
    <name evidence="5" type="primary">dpo4</name>
    <name evidence="2" type="synonym">dbh</name>
    <name evidence="5" type="ORF">HSR122_1962</name>
</gene>
<keyword evidence="2" id="KW-0239">DNA-directed DNA polymerase</keyword>
<keyword evidence="2" id="KW-0963">Cytoplasm</keyword>
<feature type="binding site" evidence="2">
    <location>
        <position position="22"/>
    </location>
    <ligand>
        <name>Mg(2+)</name>
        <dbReference type="ChEBI" id="CHEBI:18420"/>
    </ligand>
</feature>
<feature type="region of interest" description="Disordered" evidence="3">
    <location>
        <begin position="81"/>
        <end position="102"/>
    </location>
</feature>
<dbReference type="InterPro" id="IPR036775">
    <property type="entry name" value="DNA_pol_Y-fam_lit_finger_sf"/>
</dbReference>
<dbReference type="PANTHER" id="PTHR11076">
    <property type="entry name" value="DNA REPAIR POLYMERASE UMUC / TRANSFERASE FAMILY MEMBER"/>
    <property type="match status" value="1"/>
</dbReference>
<keyword evidence="2" id="KW-0238">DNA-binding</keyword>
<dbReference type="Gene3D" id="1.10.150.20">
    <property type="entry name" value="5' to 3' exonuclease, C-terminal subdomain"/>
    <property type="match status" value="1"/>
</dbReference>
<comment type="similarity">
    <text evidence="1 2">Belongs to the DNA polymerase type-Y family.</text>
</comment>
<dbReference type="GO" id="GO:0003887">
    <property type="term" value="F:DNA-directed DNA polymerase activity"/>
    <property type="evidence" value="ECO:0007669"/>
    <property type="project" value="UniProtKB-UniRule"/>
</dbReference>
<dbReference type="SUPFAM" id="SSF100879">
    <property type="entry name" value="Lesion bypass DNA polymerase (Y-family), little finger domain"/>
    <property type="match status" value="1"/>
</dbReference>
<evidence type="ECO:0000313" key="6">
    <source>
        <dbReference type="Proteomes" id="UP000662973"/>
    </source>
</evidence>
<keyword evidence="2" id="KW-0808">Transferase</keyword>
<dbReference type="GO" id="GO:0003684">
    <property type="term" value="F:damaged DNA binding"/>
    <property type="evidence" value="ECO:0007669"/>
    <property type="project" value="InterPro"/>
</dbReference>
<feature type="binding site" evidence="2">
    <location>
        <position position="138"/>
    </location>
    <ligand>
        <name>Mg(2+)</name>
        <dbReference type="ChEBI" id="CHEBI:18420"/>
    </ligand>
</feature>
<sequence length="418" mass="45887">MTRHNARLTSTNSPEQIVCHVDMDCFYAACERLREPELRGEPVVVGMGYEDGDDHGAVATASYEARAFGVESAMAISEALERLPRRAETDGTGASERDSAEETGYYRPVDMDYYESVSEDVRAILRDSADVVRAVSIDEAYLDVTDRTDWDGVEGVARDLKARIESAVGVVASVGVAPTMSAAKIASDADKPDGLVVVEPGDVREFLAPMDVEAVHNVGPVTARELREMGIQTAGDLADSDPDRLVDRFGERGREIYRFARGEDAREVTPRDDPKSFSRESAFSEPVADIDLVYERVRTLATAVAERARRESALYQTIGIKVVTPPYDVHTRARSLSGPVDDPDLVEAIATDLLAEFDDARVRKVGVRVSKLSFTDREQASLDGFDDSDEQAGQEQGDRSNRGPEHTRDDDQLTLSDF</sequence>
<dbReference type="GeneID" id="68852575"/>
<feature type="region of interest" description="Disordered" evidence="3">
    <location>
        <begin position="380"/>
        <end position="418"/>
    </location>
</feature>
<dbReference type="Proteomes" id="UP000662973">
    <property type="component" value="Chromosome"/>
</dbReference>
<comment type="function">
    <text evidence="2">Poorly processive, error-prone DNA polymerase involved in untargeted mutagenesis. Copies undamaged DNA at stalled replication forks, which arise in vivo from mismatched or misaligned primer ends. These misaligned primers can be extended by PolIV. Exhibits no 3'-5' exonuclease (proofreading) activity. May be involved in translesional synthesis.</text>
</comment>
<evidence type="ECO:0000256" key="1">
    <source>
        <dbReference type="ARBA" id="ARBA00010945"/>
    </source>
</evidence>
<evidence type="ECO:0000256" key="2">
    <source>
        <dbReference type="HAMAP-Rule" id="MF_01113"/>
    </source>
</evidence>
<comment type="subcellular location">
    <subcellularLocation>
        <location evidence="2">Cytoplasm</location>
    </subcellularLocation>
</comment>
<keyword evidence="6" id="KW-1185">Reference proteome</keyword>
<dbReference type="GO" id="GO:0005737">
    <property type="term" value="C:cytoplasm"/>
    <property type="evidence" value="ECO:0007669"/>
    <property type="project" value="UniProtKB-SubCell"/>
</dbReference>
<dbReference type="Gene3D" id="3.30.1490.100">
    <property type="entry name" value="DNA polymerase, Y-family, little finger domain"/>
    <property type="match status" value="1"/>
</dbReference>
<feature type="compositionally biased region" description="Basic and acidic residues" evidence="3">
    <location>
        <begin position="81"/>
        <end position="100"/>
    </location>
</feature>
<dbReference type="HAMAP" id="MF_01113">
    <property type="entry name" value="DNApol_IV"/>
    <property type="match status" value="1"/>
</dbReference>
<keyword evidence="2" id="KW-0479">Metal-binding</keyword>
<feature type="domain" description="UmuC" evidence="4">
    <location>
        <begin position="18"/>
        <end position="219"/>
    </location>
</feature>
<evidence type="ECO:0000256" key="3">
    <source>
        <dbReference type="SAM" id="MobiDB-lite"/>
    </source>
</evidence>
<proteinExistence type="inferred from homology"/>
<organism evidence="5 6">
    <name type="scientific">Halapricum desulfuricans</name>
    <dbReference type="NCBI Taxonomy" id="2841257"/>
    <lineage>
        <taxon>Archaea</taxon>
        <taxon>Methanobacteriati</taxon>
        <taxon>Methanobacteriota</taxon>
        <taxon>Stenosarchaea group</taxon>
        <taxon>Halobacteria</taxon>
        <taxon>Halobacteriales</taxon>
        <taxon>Haloarculaceae</taxon>
        <taxon>Halapricum</taxon>
    </lineage>
</organism>
<dbReference type="InterPro" id="IPR001126">
    <property type="entry name" value="UmuC"/>
</dbReference>
<protein>
    <recommendedName>
        <fullName evidence="2">DNA polymerase IV</fullName>
        <shortName evidence="2">Pol IV</shortName>
        <ecNumber evidence="2">2.7.7.7</ecNumber>
    </recommendedName>
</protein>
<dbReference type="GO" id="GO:0042276">
    <property type="term" value="P:error-prone translesion synthesis"/>
    <property type="evidence" value="ECO:0007669"/>
    <property type="project" value="TreeGrafter"/>
</dbReference>
<evidence type="ECO:0000259" key="4">
    <source>
        <dbReference type="PROSITE" id="PS50173"/>
    </source>
</evidence>
<dbReference type="Pfam" id="PF11799">
    <property type="entry name" value="IMS_C"/>
    <property type="match status" value="1"/>
</dbReference>
<dbReference type="Pfam" id="PF00817">
    <property type="entry name" value="IMS"/>
    <property type="match status" value="1"/>
</dbReference>
<reference evidence="5 6" key="1">
    <citation type="submission" date="2020-11" db="EMBL/GenBank/DDBJ databases">
        <title>Carbohydrate-dependent, anaerobic sulfur respiration: A novel catabolism in halophilic archaea.</title>
        <authorList>
            <person name="Sorokin D.Y."/>
            <person name="Messina E."/>
            <person name="Smedile F."/>
            <person name="La Cono V."/>
            <person name="Hallsworth J.E."/>
            <person name="Yakimov M.M."/>
        </authorList>
    </citation>
    <scope>NUCLEOTIDE SEQUENCE [LARGE SCALE GENOMIC DNA]</scope>
    <source>
        <strain evidence="5 6">HSR12-2</strain>
    </source>
</reference>
<keyword evidence="2" id="KW-0515">Mutator protein</keyword>
<dbReference type="EMBL" id="CP064788">
    <property type="protein sequence ID" value="QSG09347.1"/>
    <property type="molecule type" value="Genomic_DNA"/>
</dbReference>
<dbReference type="EC" id="2.7.7.7" evidence="2"/>
<keyword evidence="2" id="KW-0227">DNA damage</keyword>
<dbReference type="Gene3D" id="3.30.70.270">
    <property type="match status" value="1"/>
</dbReference>
<feature type="compositionally biased region" description="Basic and acidic residues" evidence="3">
    <location>
        <begin position="396"/>
        <end position="411"/>
    </location>
</feature>
<keyword evidence="2" id="KW-0548">Nucleotidyltransferase</keyword>
<feature type="site" description="Substrate discrimination" evidence="2">
    <location>
        <position position="27"/>
    </location>
</feature>
<dbReference type="PROSITE" id="PS50173">
    <property type="entry name" value="UMUC"/>
    <property type="match status" value="1"/>
</dbReference>
<dbReference type="InterPro" id="IPR017961">
    <property type="entry name" value="DNA_pol_Y-fam_little_finger"/>
</dbReference>
<dbReference type="InterPro" id="IPR022880">
    <property type="entry name" value="DNApol_IV"/>
</dbReference>